<proteinExistence type="inferred from homology"/>
<dbReference type="InterPro" id="IPR001709">
    <property type="entry name" value="Flavoprot_Pyr_Nucl_cyt_Rdtase"/>
</dbReference>
<evidence type="ECO:0000256" key="6">
    <source>
        <dbReference type="ARBA" id="ARBA00023002"/>
    </source>
</evidence>
<evidence type="ECO:0000256" key="3">
    <source>
        <dbReference type="ARBA" id="ARBA00022630"/>
    </source>
</evidence>
<comment type="caution">
    <text evidence="11">The sequence shown here is derived from an EMBL/GenBank/DDBJ whole genome shotgun (WGS) entry which is preliminary data.</text>
</comment>
<evidence type="ECO:0000256" key="5">
    <source>
        <dbReference type="ARBA" id="ARBA00022827"/>
    </source>
</evidence>
<dbReference type="AlphaFoldDB" id="A0A836I5A2"/>
<evidence type="ECO:0000313" key="11">
    <source>
        <dbReference type="EMBL" id="KAG5498572.1"/>
    </source>
</evidence>
<dbReference type="InterPro" id="IPR039261">
    <property type="entry name" value="FNR_nucleotide-bd"/>
</dbReference>
<name>A0A836I5A2_9TRYP</name>
<gene>
    <name evidence="11" type="ORF">JKF63_02858</name>
</gene>
<dbReference type="PRINTS" id="PR00406">
    <property type="entry name" value="CYTB5RDTASE"/>
</dbReference>
<dbReference type="Pfam" id="PF00173">
    <property type="entry name" value="Cyt-b5"/>
    <property type="match status" value="2"/>
</dbReference>
<evidence type="ECO:0000256" key="2">
    <source>
        <dbReference type="ARBA" id="ARBA00022617"/>
    </source>
</evidence>
<reference evidence="11 12" key="1">
    <citation type="submission" date="2021-02" db="EMBL/GenBank/DDBJ databases">
        <title>Porcisia hertigi Genome sequencing and assembly.</title>
        <authorList>
            <person name="Almutairi H."/>
            <person name="Gatherer D."/>
        </authorList>
    </citation>
    <scope>NUCLEOTIDE SEQUENCE [LARGE SCALE GENOMIC DNA]</scope>
    <source>
        <strain evidence="11 12">C119</strain>
    </source>
</reference>
<dbReference type="EMBL" id="JAFJZO010000030">
    <property type="protein sequence ID" value="KAG5498572.1"/>
    <property type="molecule type" value="Genomic_DNA"/>
</dbReference>
<evidence type="ECO:0000313" key="12">
    <source>
        <dbReference type="Proteomes" id="UP000674318"/>
    </source>
</evidence>
<dbReference type="PROSITE" id="PS50255">
    <property type="entry name" value="CYTOCHROME_B5_2"/>
    <property type="match status" value="2"/>
</dbReference>
<dbReference type="InterPro" id="IPR050668">
    <property type="entry name" value="Cytochrome_b5"/>
</dbReference>
<dbReference type="InterPro" id="IPR001199">
    <property type="entry name" value="Cyt_B5-like_heme/steroid-bd"/>
</dbReference>
<dbReference type="SUPFAM" id="SSF55856">
    <property type="entry name" value="Cytochrome b5-like heme/steroid binding domain"/>
    <property type="match status" value="2"/>
</dbReference>
<dbReference type="OrthoDB" id="260519at2759"/>
<keyword evidence="5" id="KW-0274">FAD</keyword>
<comment type="cofactor">
    <cofactor evidence="1">
        <name>FAD</name>
        <dbReference type="ChEBI" id="CHEBI:57692"/>
    </cofactor>
</comment>
<evidence type="ECO:0000256" key="4">
    <source>
        <dbReference type="ARBA" id="ARBA00022723"/>
    </source>
</evidence>
<feature type="domain" description="FAD-binding FR-type" evidence="10">
    <location>
        <begin position="281"/>
        <end position="380"/>
    </location>
</feature>
<keyword evidence="6" id="KW-0560">Oxidoreductase</keyword>
<evidence type="ECO:0000259" key="9">
    <source>
        <dbReference type="PROSITE" id="PS50255"/>
    </source>
</evidence>
<dbReference type="GO" id="GO:0016491">
    <property type="term" value="F:oxidoreductase activity"/>
    <property type="evidence" value="ECO:0007669"/>
    <property type="project" value="InterPro"/>
</dbReference>
<protein>
    <recommendedName>
        <fullName evidence="13">Nitrate reductase (NADH)</fullName>
    </recommendedName>
</protein>
<dbReference type="InterPro" id="IPR018506">
    <property type="entry name" value="Cyt_B5_heme-BS"/>
</dbReference>
<dbReference type="PRINTS" id="PR00363">
    <property type="entry name" value="CYTOCHROMEB5"/>
</dbReference>
<dbReference type="Gene3D" id="3.10.120.10">
    <property type="entry name" value="Cytochrome b5-like heme/steroid binding domain"/>
    <property type="match status" value="2"/>
</dbReference>
<evidence type="ECO:0008006" key="13">
    <source>
        <dbReference type="Google" id="ProtNLM"/>
    </source>
</evidence>
<dbReference type="GO" id="GO:0046872">
    <property type="term" value="F:metal ion binding"/>
    <property type="evidence" value="ECO:0007669"/>
    <property type="project" value="UniProtKB-KW"/>
</dbReference>
<feature type="domain" description="Cytochrome b5 heme-binding" evidence="9">
    <location>
        <begin position="81"/>
        <end position="158"/>
    </location>
</feature>
<dbReference type="SUPFAM" id="SSF63380">
    <property type="entry name" value="Riboflavin synthase domain-like"/>
    <property type="match status" value="1"/>
</dbReference>
<evidence type="ECO:0000256" key="1">
    <source>
        <dbReference type="ARBA" id="ARBA00001974"/>
    </source>
</evidence>
<dbReference type="GeneID" id="94288959"/>
<dbReference type="GO" id="GO:0020037">
    <property type="term" value="F:heme binding"/>
    <property type="evidence" value="ECO:0007669"/>
    <property type="project" value="InterPro"/>
</dbReference>
<dbReference type="SUPFAM" id="SSF52343">
    <property type="entry name" value="Ferredoxin reductase-like, C-terminal NADP-linked domain"/>
    <property type="match status" value="1"/>
</dbReference>
<dbReference type="InterPro" id="IPR001433">
    <property type="entry name" value="OxRdtase_FAD/NAD-bd"/>
</dbReference>
<dbReference type="Pfam" id="PF00970">
    <property type="entry name" value="FAD_binding_6"/>
    <property type="match status" value="1"/>
</dbReference>
<accession>A0A836I5A2</accession>
<keyword evidence="7" id="KW-0408">Iron</keyword>
<dbReference type="PROSITE" id="PS00191">
    <property type="entry name" value="CYTOCHROME_B5_1"/>
    <property type="match status" value="1"/>
</dbReference>
<dbReference type="InterPro" id="IPR017927">
    <property type="entry name" value="FAD-bd_FR_type"/>
</dbReference>
<dbReference type="Gene3D" id="3.40.50.80">
    <property type="entry name" value="Nucleotide-binding domain of ferredoxin-NADP reductase (FNR) module"/>
    <property type="match status" value="1"/>
</dbReference>
<dbReference type="Gene3D" id="2.40.30.10">
    <property type="entry name" value="Translation factors"/>
    <property type="match status" value="1"/>
</dbReference>
<keyword evidence="3" id="KW-0285">Flavoprotein</keyword>
<dbReference type="CDD" id="cd00322">
    <property type="entry name" value="FNR_like"/>
    <property type="match status" value="1"/>
</dbReference>
<dbReference type="Proteomes" id="UP000674318">
    <property type="component" value="Unassembled WGS sequence"/>
</dbReference>
<comment type="similarity">
    <text evidence="8">Belongs to the cytochrome b5 family.</text>
</comment>
<evidence type="ECO:0000256" key="8">
    <source>
        <dbReference type="ARBA" id="ARBA00038168"/>
    </source>
</evidence>
<keyword evidence="2" id="KW-0349">Heme</keyword>
<evidence type="ECO:0000256" key="7">
    <source>
        <dbReference type="ARBA" id="ARBA00023004"/>
    </source>
</evidence>
<dbReference type="InterPro" id="IPR036400">
    <property type="entry name" value="Cyt_B5-like_heme/steroid_sf"/>
</dbReference>
<dbReference type="KEGG" id="phet:94288959"/>
<evidence type="ECO:0000259" key="10">
    <source>
        <dbReference type="PROSITE" id="PS51384"/>
    </source>
</evidence>
<dbReference type="SMART" id="SM01117">
    <property type="entry name" value="Cyt-b5"/>
    <property type="match status" value="2"/>
</dbReference>
<sequence>MGSKQSKVVSSALIQNEKKVSLATGLHPTPSALSAAAPKEAGLKLTVASLTAAPWKTQVPMAARAGNASGASLLQQQSRQQKSFTMEEVQQLISANPDRTLVVIRDKVYDVTSFVPHHPGGESALRQNSGKDATDVFFSLHSAAAAAKLPSFFLGDLAKPKSASAAGDRTSAAALTPAPVRMADIQKAISEDPKRIILILFGDAYDATPMSDKHPGGLRALMNNNGRECGETFMRIHGPRAKTWVQEFYMGPVEGAARVPSPLRAKVGAEKESVSTQPSIPKSKSTRILKMEPVNSTATIQYFTFSCLQPFHVIPGGHVKLYSNLCEDENRFYTPFKTEVTSFTICMKRYPNGRTSKHFFDCKEGDEVFFDGPFPPSWELSTDAAVQRAAPEERHVVLIAGGTGIAPLYSISVDALETQSSSVTFICSVQTPDDLVLETELRELAARYSKSKPTQRHTFRVILLFSRSSPNDAVVESLSFASHLLYGQRLTAEFLRGIPFSPTQAATICGPPAFDDAVAAAVVKADICTPEQVHCL</sequence>
<dbReference type="InterPro" id="IPR008333">
    <property type="entry name" value="Cbr1-like_FAD-bd_dom"/>
</dbReference>
<dbReference type="PANTHER" id="PTHR19359">
    <property type="entry name" value="CYTOCHROME B5"/>
    <property type="match status" value="1"/>
</dbReference>
<organism evidence="11 12">
    <name type="scientific">Porcisia hertigi</name>
    <dbReference type="NCBI Taxonomy" id="2761500"/>
    <lineage>
        <taxon>Eukaryota</taxon>
        <taxon>Discoba</taxon>
        <taxon>Euglenozoa</taxon>
        <taxon>Kinetoplastea</taxon>
        <taxon>Metakinetoplastina</taxon>
        <taxon>Trypanosomatida</taxon>
        <taxon>Trypanosomatidae</taxon>
        <taxon>Leishmaniinae</taxon>
        <taxon>Porcisia</taxon>
    </lineage>
</organism>
<dbReference type="RefSeq" id="XP_067755326.1">
    <property type="nucleotide sequence ID" value="XM_067898882.1"/>
</dbReference>
<dbReference type="PROSITE" id="PS51384">
    <property type="entry name" value="FAD_FR"/>
    <property type="match status" value="1"/>
</dbReference>
<feature type="domain" description="Cytochrome b5 heme-binding" evidence="9">
    <location>
        <begin position="177"/>
        <end position="254"/>
    </location>
</feature>
<dbReference type="PRINTS" id="PR00371">
    <property type="entry name" value="FPNCR"/>
</dbReference>
<keyword evidence="12" id="KW-1185">Reference proteome</keyword>
<dbReference type="GO" id="GO:0016020">
    <property type="term" value="C:membrane"/>
    <property type="evidence" value="ECO:0007669"/>
    <property type="project" value="TreeGrafter"/>
</dbReference>
<keyword evidence="4" id="KW-0479">Metal-binding</keyword>
<dbReference type="Pfam" id="PF00175">
    <property type="entry name" value="NAD_binding_1"/>
    <property type="match status" value="1"/>
</dbReference>
<dbReference type="InterPro" id="IPR017938">
    <property type="entry name" value="Riboflavin_synthase-like_b-brl"/>
</dbReference>